<evidence type="ECO:0000313" key="1">
    <source>
        <dbReference type="EMBL" id="SVA18289.1"/>
    </source>
</evidence>
<dbReference type="Pfam" id="PF11376">
    <property type="entry name" value="DUF3179"/>
    <property type="match status" value="1"/>
</dbReference>
<protein>
    <recommendedName>
        <fullName evidence="2">DUF3179 domain-containing protein</fullName>
    </recommendedName>
</protein>
<proteinExistence type="predicted"/>
<dbReference type="EMBL" id="UINC01004990">
    <property type="protein sequence ID" value="SVA18289.1"/>
    <property type="molecule type" value="Genomic_DNA"/>
</dbReference>
<dbReference type="InterPro" id="IPR021516">
    <property type="entry name" value="DUF3179"/>
</dbReference>
<organism evidence="1">
    <name type="scientific">marine metagenome</name>
    <dbReference type="NCBI Taxonomy" id="408172"/>
    <lineage>
        <taxon>unclassified sequences</taxon>
        <taxon>metagenomes</taxon>
        <taxon>ecological metagenomes</taxon>
    </lineage>
</organism>
<gene>
    <name evidence="1" type="ORF">METZ01_LOCUS71143</name>
</gene>
<accession>A0A381TR44</accession>
<sequence>MVQVVACPSVVRTWAPHAVRLWALACLASGSAWLSPISVPVAFAQTAGTVQATGHPDIELFLVAGSAQGTIAQDALVQVGDRWRPGYAGIIWDLARSLRPPGPQMFRFFSLLEFLQKQTGQDYGGDLARWKEWIWSQPYEPHPDYGFFKGQWYSRLDPDFSVFFPRGVRSLIRLDEVEWGGVGVNGIPPLEYPPHLKAGEVGYLEDHHIVFGLSVGSETRAYPKRILAWHELALDQLGGAELTIVYCTLCGTVIPFDSMAEGRRYTFGTSGLLYRSNKLMFDHETSSLWNTFEGTPVVGALAGSGVRLTHRAVVTTTWGEWKRMHPETTVLSLDTGFERNYAEGAAYRDYFGSDALMFQVARWDDRLPNKAEVLVLRSDDSAPVEVERQLAIAASFLQRNRVFEVTFSGRPLVVVTSPEGGNRVYDAGGRRFERHLDEAHVIDREGRSWRITEEALVLDDEPNVQRGRVPAQRAFWFGWYAQFPDTQLIH</sequence>
<evidence type="ECO:0008006" key="2">
    <source>
        <dbReference type="Google" id="ProtNLM"/>
    </source>
</evidence>
<reference evidence="1" key="1">
    <citation type="submission" date="2018-05" db="EMBL/GenBank/DDBJ databases">
        <authorList>
            <person name="Lanie J.A."/>
            <person name="Ng W.-L."/>
            <person name="Kazmierczak K.M."/>
            <person name="Andrzejewski T.M."/>
            <person name="Davidsen T.M."/>
            <person name="Wayne K.J."/>
            <person name="Tettelin H."/>
            <person name="Glass J.I."/>
            <person name="Rusch D."/>
            <person name="Podicherti R."/>
            <person name="Tsui H.-C.T."/>
            <person name="Winkler M.E."/>
        </authorList>
    </citation>
    <scope>NUCLEOTIDE SEQUENCE</scope>
</reference>
<dbReference type="AlphaFoldDB" id="A0A381TR44"/>
<name>A0A381TR44_9ZZZZ</name>